<organism evidence="4 5">
    <name type="scientific">Actinomadura fulvescens</name>
    <dbReference type="NCBI Taxonomy" id="46160"/>
    <lineage>
        <taxon>Bacteria</taxon>
        <taxon>Bacillati</taxon>
        <taxon>Actinomycetota</taxon>
        <taxon>Actinomycetes</taxon>
        <taxon>Streptosporangiales</taxon>
        <taxon>Thermomonosporaceae</taxon>
        <taxon>Actinomadura</taxon>
    </lineage>
</organism>
<name>A0ABP6CW57_9ACTN</name>
<dbReference type="RefSeq" id="WP_344547107.1">
    <property type="nucleotide sequence ID" value="NZ_BAAATD010000012.1"/>
</dbReference>
<dbReference type="SUPFAM" id="SSF46689">
    <property type="entry name" value="Homeodomain-like"/>
    <property type="match status" value="1"/>
</dbReference>
<gene>
    <name evidence="4" type="ORF">GCM10010411_73560</name>
</gene>
<accession>A0ABP6CW57</accession>
<feature type="DNA-binding region" description="H-T-H motif" evidence="2">
    <location>
        <begin position="34"/>
        <end position="53"/>
    </location>
</feature>
<keyword evidence="1 2" id="KW-0238">DNA-binding</keyword>
<evidence type="ECO:0000256" key="2">
    <source>
        <dbReference type="PROSITE-ProRule" id="PRU00335"/>
    </source>
</evidence>
<proteinExistence type="predicted"/>
<protein>
    <recommendedName>
        <fullName evidence="3">HTH tetR-type domain-containing protein</fullName>
    </recommendedName>
</protein>
<dbReference type="InterPro" id="IPR001647">
    <property type="entry name" value="HTH_TetR"/>
</dbReference>
<reference evidence="5" key="1">
    <citation type="journal article" date="2019" name="Int. J. Syst. Evol. Microbiol.">
        <title>The Global Catalogue of Microorganisms (GCM) 10K type strain sequencing project: providing services to taxonomists for standard genome sequencing and annotation.</title>
        <authorList>
            <consortium name="The Broad Institute Genomics Platform"/>
            <consortium name="The Broad Institute Genome Sequencing Center for Infectious Disease"/>
            <person name="Wu L."/>
            <person name="Ma J."/>
        </authorList>
    </citation>
    <scope>NUCLEOTIDE SEQUENCE [LARGE SCALE GENOMIC DNA]</scope>
    <source>
        <strain evidence="5">JCM 6833</strain>
    </source>
</reference>
<comment type="caution">
    <text evidence="4">The sequence shown here is derived from an EMBL/GenBank/DDBJ whole genome shotgun (WGS) entry which is preliminary data.</text>
</comment>
<evidence type="ECO:0000313" key="5">
    <source>
        <dbReference type="Proteomes" id="UP001501509"/>
    </source>
</evidence>
<dbReference type="PROSITE" id="PS50977">
    <property type="entry name" value="HTH_TETR_2"/>
    <property type="match status" value="1"/>
</dbReference>
<dbReference type="Proteomes" id="UP001501509">
    <property type="component" value="Unassembled WGS sequence"/>
</dbReference>
<sequence length="205" mass="22960">MKGHLSGRANQKLRTRTALLKAAAELLEQGQSPSVGEVADAALVSRATAYRYFPSQEHLLLQAVLDRSIDETDRVVREAIDRHQGAGERVDALVRAVHGEIASNEQRFRDFARLSAQSRAGEQDTVGGVRGDRRIRWIEHALQPLRGRMPEREFERLVRGLSLCIGAESFIVLSDLCRLRPAEVEETERWAVRALLAAAEREAQM</sequence>
<evidence type="ECO:0000313" key="4">
    <source>
        <dbReference type="EMBL" id="GAA2625989.1"/>
    </source>
</evidence>
<keyword evidence="5" id="KW-1185">Reference proteome</keyword>
<feature type="domain" description="HTH tetR-type" evidence="3">
    <location>
        <begin position="13"/>
        <end position="71"/>
    </location>
</feature>
<evidence type="ECO:0000259" key="3">
    <source>
        <dbReference type="PROSITE" id="PS50977"/>
    </source>
</evidence>
<dbReference type="EMBL" id="BAAATD010000012">
    <property type="protein sequence ID" value="GAA2625989.1"/>
    <property type="molecule type" value="Genomic_DNA"/>
</dbReference>
<dbReference type="Gene3D" id="1.10.357.10">
    <property type="entry name" value="Tetracycline Repressor, domain 2"/>
    <property type="match status" value="1"/>
</dbReference>
<evidence type="ECO:0000256" key="1">
    <source>
        <dbReference type="ARBA" id="ARBA00023125"/>
    </source>
</evidence>
<dbReference type="Pfam" id="PF00440">
    <property type="entry name" value="TetR_N"/>
    <property type="match status" value="1"/>
</dbReference>
<dbReference type="InterPro" id="IPR009057">
    <property type="entry name" value="Homeodomain-like_sf"/>
</dbReference>